<gene>
    <name evidence="1" type="primary">UTP20_1</name>
    <name evidence="1" type="ORF">FBU59_002060</name>
</gene>
<dbReference type="Proteomes" id="UP001150603">
    <property type="component" value="Unassembled WGS sequence"/>
</dbReference>
<comment type="caution">
    <text evidence="1">The sequence shown here is derived from an EMBL/GenBank/DDBJ whole genome shotgun (WGS) entry which is preliminary data.</text>
</comment>
<protein>
    <submittedName>
        <fullName evidence="1">U3 snoRNP protein</fullName>
    </submittedName>
</protein>
<dbReference type="EMBL" id="JANBPW010001071">
    <property type="protein sequence ID" value="KAJ1946304.1"/>
    <property type="molecule type" value="Genomic_DNA"/>
</dbReference>
<evidence type="ECO:0000313" key="2">
    <source>
        <dbReference type="Proteomes" id="UP001150603"/>
    </source>
</evidence>
<sequence>MDYPLGERRINSAMSFIVQNATGYVFESGRSSALEIMGVIVNRFADEVLLPTAAEPFFLGLVLIVAKDESSKCREMAAHLLPQLVARFDQQRLARVWILLDQWSAGTAASSQPIDDSADEKAVRAARVKQLKMRELGRAALQCYGIIVEPLGDKFRAQKFLAAVDSALTVSLKTWLSAEARLNYDDGKDLEQIAMSLGAGDDPQDTALAYWETAYMAMNSFAKYVRSSDSLGEPRIWLLVVRHLTHPHAWVRLAAARLIGLYVANADPTWMLTQTVSEQPAEESWDVPVVDVQAKFALMSFERLRELANALVVQLSSKHLTAELGNQVVKNLFFIAKCFLAAVPENAADEEEQEGGSGEESDEEEETTVERANLPMDRGLSWLVNRVGRLARTELIRGRGATDKRTYSFRWFAAVVSIIPPALLRQSSYIMPIVSPLYRTLNDTQLARDPVTLPNGTVKKPEELLEELKALTNEVVQLTQTRMGTTEFSKAMLKVKSYVEKVREQRREQRKQLAVIDPELHAMKKLKKHKAYKRSRSERSQELARKKIRTVVKKARNMDI</sequence>
<organism evidence="1 2">
    <name type="scientific">Linderina macrospora</name>
    <dbReference type="NCBI Taxonomy" id="4868"/>
    <lineage>
        <taxon>Eukaryota</taxon>
        <taxon>Fungi</taxon>
        <taxon>Fungi incertae sedis</taxon>
        <taxon>Zoopagomycota</taxon>
        <taxon>Kickxellomycotina</taxon>
        <taxon>Kickxellomycetes</taxon>
        <taxon>Kickxellales</taxon>
        <taxon>Kickxellaceae</taxon>
        <taxon>Linderina</taxon>
    </lineage>
</organism>
<proteinExistence type="predicted"/>
<reference evidence="1" key="1">
    <citation type="submission" date="2022-07" db="EMBL/GenBank/DDBJ databases">
        <title>Phylogenomic reconstructions and comparative analyses of Kickxellomycotina fungi.</title>
        <authorList>
            <person name="Reynolds N.K."/>
            <person name="Stajich J.E."/>
            <person name="Barry K."/>
            <person name="Grigoriev I.V."/>
            <person name="Crous P."/>
            <person name="Smith M.E."/>
        </authorList>
    </citation>
    <scope>NUCLEOTIDE SEQUENCE</scope>
    <source>
        <strain evidence="1">NRRL 5244</strain>
    </source>
</reference>
<accession>A0ACC1JCD8</accession>
<name>A0ACC1JCD8_9FUNG</name>
<keyword evidence="2" id="KW-1185">Reference proteome</keyword>
<evidence type="ECO:0000313" key="1">
    <source>
        <dbReference type="EMBL" id="KAJ1946304.1"/>
    </source>
</evidence>